<dbReference type="InterPro" id="IPR029021">
    <property type="entry name" value="Prot-tyrosine_phosphatase-like"/>
</dbReference>
<dbReference type="AlphaFoldDB" id="A0A0C1ZWU2"/>
<dbReference type="SUPFAM" id="SSF52799">
    <property type="entry name" value="(Phosphotyrosine protein) phosphatases II"/>
    <property type="match status" value="1"/>
</dbReference>
<dbReference type="InterPro" id="IPR016130">
    <property type="entry name" value="Tyr_Pase_AS"/>
</dbReference>
<comment type="caution">
    <text evidence="4">The sequence shown here is derived from an EMBL/GenBank/DDBJ whole genome shotgun (WGS) entry which is preliminary data.</text>
</comment>
<dbReference type="Pfam" id="PF22784">
    <property type="entry name" value="PTP-SAK"/>
    <property type="match status" value="1"/>
</dbReference>
<feature type="domain" description="Tyrosine specific protein phosphatases" evidence="3">
    <location>
        <begin position="150"/>
        <end position="215"/>
    </location>
</feature>
<proteinExistence type="predicted"/>
<organism evidence="4 5">
    <name type="scientific">Enhygromyxa salina</name>
    <dbReference type="NCBI Taxonomy" id="215803"/>
    <lineage>
        <taxon>Bacteria</taxon>
        <taxon>Pseudomonadati</taxon>
        <taxon>Myxococcota</taxon>
        <taxon>Polyangia</taxon>
        <taxon>Nannocystales</taxon>
        <taxon>Nannocystaceae</taxon>
        <taxon>Enhygromyxa</taxon>
    </lineage>
</organism>
<feature type="transmembrane region" description="Helical" evidence="2">
    <location>
        <begin position="59"/>
        <end position="80"/>
    </location>
</feature>
<keyword evidence="2" id="KW-0472">Membrane</keyword>
<dbReference type="GO" id="GO:0016791">
    <property type="term" value="F:phosphatase activity"/>
    <property type="evidence" value="ECO:0007669"/>
    <property type="project" value="UniProtKB-ARBA"/>
</dbReference>
<dbReference type="Gene3D" id="3.90.190.10">
    <property type="entry name" value="Protein tyrosine phosphatase superfamily"/>
    <property type="match status" value="1"/>
</dbReference>
<name>A0A0C1ZWU2_9BACT</name>
<dbReference type="PROSITE" id="PS50056">
    <property type="entry name" value="TYR_PHOSPHATASE_2"/>
    <property type="match status" value="1"/>
</dbReference>
<evidence type="ECO:0000313" key="4">
    <source>
        <dbReference type="EMBL" id="KIG15523.1"/>
    </source>
</evidence>
<feature type="transmembrane region" description="Helical" evidence="2">
    <location>
        <begin position="30"/>
        <end position="47"/>
    </location>
</feature>
<evidence type="ECO:0000313" key="5">
    <source>
        <dbReference type="Proteomes" id="UP000031599"/>
    </source>
</evidence>
<keyword evidence="1" id="KW-0378">Hydrolase</keyword>
<keyword evidence="2" id="KW-0812">Transmembrane</keyword>
<dbReference type="RefSeq" id="WP_052551563.1">
    <property type="nucleotide sequence ID" value="NZ_JMCC02000052.1"/>
</dbReference>
<dbReference type="PANTHER" id="PTHR47216:SF4">
    <property type="entry name" value="OS01G0859400 PROTEIN"/>
    <property type="match status" value="1"/>
</dbReference>
<keyword evidence="2" id="KW-1133">Transmembrane helix</keyword>
<dbReference type="InterPro" id="IPR000387">
    <property type="entry name" value="Tyr_Pase_dom"/>
</dbReference>
<evidence type="ECO:0000256" key="2">
    <source>
        <dbReference type="SAM" id="Phobius"/>
    </source>
</evidence>
<protein>
    <submittedName>
        <fullName evidence="4">Ser/Thr and Tyr protein phosphatase (Dual specificity)</fullName>
    </submittedName>
</protein>
<dbReference type="Proteomes" id="UP000031599">
    <property type="component" value="Unassembled WGS sequence"/>
</dbReference>
<evidence type="ECO:0000256" key="1">
    <source>
        <dbReference type="ARBA" id="ARBA00022801"/>
    </source>
</evidence>
<dbReference type="InterPro" id="IPR057023">
    <property type="entry name" value="PTP-SAK"/>
</dbReference>
<evidence type="ECO:0000259" key="3">
    <source>
        <dbReference type="PROSITE" id="PS50056"/>
    </source>
</evidence>
<dbReference type="EMBL" id="JMCC02000052">
    <property type="protein sequence ID" value="KIG15523.1"/>
    <property type="molecule type" value="Genomic_DNA"/>
</dbReference>
<reference evidence="4 5" key="1">
    <citation type="submission" date="2014-12" db="EMBL/GenBank/DDBJ databases">
        <title>Genome assembly of Enhygromyxa salina DSM 15201.</title>
        <authorList>
            <person name="Sharma G."/>
            <person name="Subramanian S."/>
        </authorList>
    </citation>
    <scope>NUCLEOTIDE SEQUENCE [LARGE SCALE GENOMIC DNA]</scope>
    <source>
        <strain evidence="4 5">DSM 15201</strain>
    </source>
</reference>
<sequence>MRRGLGIMFVGGGLGAGAMGVAVGPVGMVALGWLGLSLIAVGWAYLGHDTRVFGKRSDGTRHVAATLVLLPYLGLLGVVWRLARVTSREPAVTRLSEELWLARRLLAGELPAEVRTIVDLTCEQVEPTVIRQRPGYVCFPILDAAAPRLADLQAAVDQVATAERVLIHCAQGHGRTGLFAAALLLRRGLAGTPQQALAQITAARPGVRLSSVQMRVLDAYADALVVREAAATESAC</sequence>
<dbReference type="PROSITE" id="PS00383">
    <property type="entry name" value="TYR_PHOSPHATASE_1"/>
    <property type="match status" value="1"/>
</dbReference>
<accession>A0A0C1ZWU2</accession>
<gene>
    <name evidence="4" type="ORF">DB30_05546</name>
</gene>
<dbReference type="PANTHER" id="PTHR47216">
    <property type="match status" value="1"/>
</dbReference>